<gene>
    <name evidence="2" type="ordered locus">Sulku_2106</name>
</gene>
<dbReference type="KEGG" id="sku:Sulku_2106"/>
<name>E4U302_SULKY</name>
<organism evidence="2 3">
    <name type="scientific">Sulfuricurvum kujiense (strain ATCC BAA-921 / DSM 16994 / JCM 11577 / YK-1)</name>
    <dbReference type="NCBI Taxonomy" id="709032"/>
    <lineage>
        <taxon>Bacteria</taxon>
        <taxon>Pseudomonadati</taxon>
        <taxon>Campylobacterota</taxon>
        <taxon>Epsilonproteobacteria</taxon>
        <taxon>Campylobacterales</taxon>
        <taxon>Sulfurimonadaceae</taxon>
        <taxon>Sulfuricurvum</taxon>
    </lineage>
</organism>
<proteinExistence type="predicted"/>
<accession>E4U302</accession>
<keyword evidence="1" id="KW-0472">Membrane</keyword>
<reference evidence="2 3" key="1">
    <citation type="journal article" date="2012" name="Stand. Genomic Sci.">
        <title>Complete genome sequence of the sulfur compounds oxidizing chemolithoautotroph Sulfuricurvum kujiense type strain (YK-1(T)).</title>
        <authorList>
            <person name="Han C."/>
            <person name="Kotsyurbenko O."/>
            <person name="Chertkov O."/>
            <person name="Held B."/>
            <person name="Lapidus A."/>
            <person name="Nolan M."/>
            <person name="Lucas S."/>
            <person name="Hammon N."/>
            <person name="Deshpande S."/>
            <person name="Cheng J.F."/>
            <person name="Tapia R."/>
            <person name="Goodwin L.A."/>
            <person name="Pitluck S."/>
            <person name="Liolios K."/>
            <person name="Pagani I."/>
            <person name="Ivanova N."/>
            <person name="Mavromatis K."/>
            <person name="Mikhailova N."/>
            <person name="Pati A."/>
            <person name="Chen A."/>
            <person name="Palaniappan K."/>
            <person name="Land M."/>
            <person name="Hauser L."/>
            <person name="Chang Y.J."/>
            <person name="Jeffries C.D."/>
            <person name="Brambilla E.M."/>
            <person name="Rohde M."/>
            <person name="Spring S."/>
            <person name="Sikorski J."/>
            <person name="Goker M."/>
            <person name="Woyke T."/>
            <person name="Bristow J."/>
            <person name="Eisen J.A."/>
            <person name="Markowitz V."/>
            <person name="Hugenholtz P."/>
            <person name="Kyrpides N.C."/>
            <person name="Klenk H.P."/>
            <person name="Detter J.C."/>
        </authorList>
    </citation>
    <scope>NUCLEOTIDE SEQUENCE [LARGE SCALE GENOMIC DNA]</scope>
    <source>
        <strain evidence="3">ATCC BAA-921 / DSM 16994 / JCM 11577 / YK-1</strain>
    </source>
</reference>
<dbReference type="AlphaFoldDB" id="E4U302"/>
<dbReference type="HOGENOM" id="CLU_2526283_0_0_7"/>
<dbReference type="EMBL" id="CP002355">
    <property type="protein sequence ID" value="ADR34766.1"/>
    <property type="molecule type" value="Genomic_DNA"/>
</dbReference>
<evidence type="ECO:0000313" key="3">
    <source>
        <dbReference type="Proteomes" id="UP000008721"/>
    </source>
</evidence>
<keyword evidence="1" id="KW-1133">Transmembrane helix</keyword>
<keyword evidence="3" id="KW-1185">Reference proteome</keyword>
<feature type="transmembrane region" description="Helical" evidence="1">
    <location>
        <begin position="21"/>
        <end position="40"/>
    </location>
</feature>
<dbReference type="STRING" id="709032.Sulku_2106"/>
<dbReference type="Proteomes" id="UP000008721">
    <property type="component" value="Chromosome"/>
</dbReference>
<dbReference type="RefSeq" id="WP_013460963.1">
    <property type="nucleotide sequence ID" value="NC_014762.1"/>
</dbReference>
<keyword evidence="1" id="KW-0812">Transmembrane</keyword>
<feature type="transmembrane region" description="Helical" evidence="1">
    <location>
        <begin position="46"/>
        <end position="66"/>
    </location>
</feature>
<evidence type="ECO:0000256" key="1">
    <source>
        <dbReference type="SAM" id="Phobius"/>
    </source>
</evidence>
<evidence type="ECO:0000313" key="2">
    <source>
        <dbReference type="EMBL" id="ADR34766.1"/>
    </source>
</evidence>
<protein>
    <submittedName>
        <fullName evidence="2">Uncharacterized protein</fullName>
    </submittedName>
</protein>
<sequence>MSKKDKLLQEIGSLREARKDWFNILFAIASAIVVLVYSVLSGDKPIYMLILGSIGFSGFIFIAFYYKNIETKIEQKLDELEKEE</sequence>